<dbReference type="Gene3D" id="2.10.70.10">
    <property type="entry name" value="Complement Module, domain 1"/>
    <property type="match status" value="1"/>
</dbReference>
<evidence type="ECO:0000259" key="1">
    <source>
        <dbReference type="PROSITE" id="PS50184"/>
    </source>
</evidence>
<dbReference type="OMA" id="LCQAPLC"/>
<dbReference type="PANTHER" id="PTHR46526:SF1">
    <property type="entry name" value="CHORDIN"/>
    <property type="match status" value="1"/>
</dbReference>
<dbReference type="InterPro" id="IPR052278">
    <property type="entry name" value="Chordin-like_regulators"/>
</dbReference>
<dbReference type="STRING" id="75743.A0A401QBC6"/>
<dbReference type="Gene3D" id="6.20.200.20">
    <property type="match status" value="1"/>
</dbReference>
<proteinExistence type="predicted"/>
<organism evidence="2 3">
    <name type="scientific">Scyliorhinus torazame</name>
    <name type="common">Cloudy catshark</name>
    <name type="synonym">Catulus torazame</name>
    <dbReference type="NCBI Taxonomy" id="75743"/>
    <lineage>
        <taxon>Eukaryota</taxon>
        <taxon>Metazoa</taxon>
        <taxon>Chordata</taxon>
        <taxon>Craniata</taxon>
        <taxon>Vertebrata</taxon>
        <taxon>Chondrichthyes</taxon>
        <taxon>Elasmobranchii</taxon>
        <taxon>Galeomorphii</taxon>
        <taxon>Galeoidea</taxon>
        <taxon>Carcharhiniformes</taxon>
        <taxon>Scyliorhinidae</taxon>
        <taxon>Scyliorhinus</taxon>
    </lineage>
</organism>
<dbReference type="Pfam" id="PF23334">
    <property type="entry name" value="VWC2L_2nd"/>
    <property type="match status" value="1"/>
</dbReference>
<keyword evidence="3" id="KW-1185">Reference proteome</keyword>
<dbReference type="PROSITE" id="PS01208">
    <property type="entry name" value="VWFC_1"/>
    <property type="match status" value="1"/>
</dbReference>
<feature type="non-terminal residue" evidence="2">
    <location>
        <position position="1"/>
    </location>
</feature>
<name>A0A401QBC6_SCYTO</name>
<dbReference type="OrthoDB" id="6132182at2759"/>
<dbReference type="SMART" id="SM00214">
    <property type="entry name" value="VWC"/>
    <property type="match status" value="1"/>
</dbReference>
<dbReference type="SUPFAM" id="SSF57603">
    <property type="entry name" value="FnI-like domain"/>
    <property type="match status" value="2"/>
</dbReference>
<sequence>CEYEGERYVNGDVFSSSVNPCMNCSCVDRLVRCVPLLCQAPLCSRPVQESGQCCPGCPGCELDGTILDNGETFTSPDGCRTCVCRDAARTSIIS</sequence>
<dbReference type="GO" id="GO:0030514">
    <property type="term" value="P:negative regulation of BMP signaling pathway"/>
    <property type="evidence" value="ECO:0007669"/>
    <property type="project" value="TreeGrafter"/>
</dbReference>
<accession>A0A401QBC6</accession>
<gene>
    <name evidence="2" type="ORF">scyTo_0022386</name>
</gene>
<comment type="caution">
    <text evidence="2">The sequence shown here is derived from an EMBL/GenBank/DDBJ whole genome shotgun (WGS) entry which is preliminary data.</text>
</comment>
<feature type="domain" description="VWFC" evidence="1">
    <location>
        <begin position="1"/>
        <end position="58"/>
    </location>
</feature>
<dbReference type="PANTHER" id="PTHR46526">
    <property type="entry name" value="CHORDIN"/>
    <property type="match status" value="1"/>
</dbReference>
<dbReference type="InterPro" id="IPR001007">
    <property type="entry name" value="VWF_dom"/>
</dbReference>
<dbReference type="GO" id="GO:0036122">
    <property type="term" value="F:BMP binding"/>
    <property type="evidence" value="ECO:0007669"/>
    <property type="project" value="TreeGrafter"/>
</dbReference>
<protein>
    <recommendedName>
        <fullName evidence="1">VWFC domain-containing protein</fullName>
    </recommendedName>
</protein>
<dbReference type="Proteomes" id="UP000288216">
    <property type="component" value="Unassembled WGS sequence"/>
</dbReference>
<evidence type="ECO:0000313" key="3">
    <source>
        <dbReference type="Proteomes" id="UP000288216"/>
    </source>
</evidence>
<dbReference type="EMBL" id="BFAA01022345">
    <property type="protein sequence ID" value="GCB82656.1"/>
    <property type="molecule type" value="Genomic_DNA"/>
</dbReference>
<dbReference type="GO" id="GO:0005615">
    <property type="term" value="C:extracellular space"/>
    <property type="evidence" value="ECO:0007669"/>
    <property type="project" value="TreeGrafter"/>
</dbReference>
<dbReference type="PROSITE" id="PS50184">
    <property type="entry name" value="VWFC_2"/>
    <property type="match status" value="1"/>
</dbReference>
<dbReference type="GO" id="GO:0009953">
    <property type="term" value="P:dorsal/ventral pattern formation"/>
    <property type="evidence" value="ECO:0007669"/>
    <property type="project" value="TreeGrafter"/>
</dbReference>
<dbReference type="AlphaFoldDB" id="A0A401QBC6"/>
<reference evidence="2 3" key="1">
    <citation type="journal article" date="2018" name="Nat. Ecol. Evol.">
        <title>Shark genomes provide insights into elasmobranch evolution and the origin of vertebrates.</title>
        <authorList>
            <person name="Hara Y"/>
            <person name="Yamaguchi K"/>
            <person name="Onimaru K"/>
            <person name="Kadota M"/>
            <person name="Koyanagi M"/>
            <person name="Keeley SD"/>
            <person name="Tatsumi K"/>
            <person name="Tanaka K"/>
            <person name="Motone F"/>
            <person name="Kageyama Y"/>
            <person name="Nozu R"/>
            <person name="Adachi N"/>
            <person name="Nishimura O"/>
            <person name="Nakagawa R"/>
            <person name="Tanegashima C"/>
            <person name="Kiyatake I"/>
            <person name="Matsumoto R"/>
            <person name="Murakumo K"/>
            <person name="Nishida K"/>
            <person name="Terakita A"/>
            <person name="Kuratani S"/>
            <person name="Sato K"/>
            <person name="Hyodo S Kuraku.S."/>
        </authorList>
    </citation>
    <scope>NUCLEOTIDE SEQUENCE [LARGE SCALE GENOMIC DNA]</scope>
</reference>
<evidence type="ECO:0000313" key="2">
    <source>
        <dbReference type="EMBL" id="GCB82656.1"/>
    </source>
</evidence>